<gene>
    <name evidence="1" type="ORF">EJ02DRAFT_419472</name>
</gene>
<protein>
    <submittedName>
        <fullName evidence="1">Uncharacterized protein</fullName>
    </submittedName>
</protein>
<dbReference type="AlphaFoldDB" id="A0A6A5SXT4"/>
<keyword evidence="2" id="KW-1185">Reference proteome</keyword>
<sequence>MATPKPSPQPEFEGGDEAMVTVAGYADSEIRDVAYAKHLSLWGGDRAPYSREIQNHAQSMITLNCDHLVLQLISDSMWETTYTLIYIPNGKTSKEIHLGVYMCVPGMGIELTTAFALTCFGEELRQDVLSVDQLEVLVKEYKPLTATCCETDAVAPDKHQLLRSLLASHITLPQDRFNGNDAFAKLHCSTQGHLGRYLSTVRPDLRPYQIRMPHKQLGSSHPNIVGREITQQGVKRQHHEVS</sequence>
<evidence type="ECO:0000313" key="2">
    <source>
        <dbReference type="Proteomes" id="UP000800038"/>
    </source>
</evidence>
<dbReference type="Proteomes" id="UP000800038">
    <property type="component" value="Unassembled WGS sequence"/>
</dbReference>
<organism evidence="1 2">
    <name type="scientific">Clathrospora elynae</name>
    <dbReference type="NCBI Taxonomy" id="706981"/>
    <lineage>
        <taxon>Eukaryota</taxon>
        <taxon>Fungi</taxon>
        <taxon>Dikarya</taxon>
        <taxon>Ascomycota</taxon>
        <taxon>Pezizomycotina</taxon>
        <taxon>Dothideomycetes</taxon>
        <taxon>Pleosporomycetidae</taxon>
        <taxon>Pleosporales</taxon>
        <taxon>Diademaceae</taxon>
        <taxon>Clathrospora</taxon>
    </lineage>
</organism>
<name>A0A6A5SXT4_9PLEO</name>
<reference evidence="1" key="1">
    <citation type="journal article" date="2020" name="Stud. Mycol.">
        <title>101 Dothideomycetes genomes: a test case for predicting lifestyles and emergence of pathogens.</title>
        <authorList>
            <person name="Haridas S."/>
            <person name="Albert R."/>
            <person name="Binder M."/>
            <person name="Bloem J."/>
            <person name="Labutti K."/>
            <person name="Salamov A."/>
            <person name="Andreopoulos B."/>
            <person name="Baker S."/>
            <person name="Barry K."/>
            <person name="Bills G."/>
            <person name="Bluhm B."/>
            <person name="Cannon C."/>
            <person name="Castanera R."/>
            <person name="Culley D."/>
            <person name="Daum C."/>
            <person name="Ezra D."/>
            <person name="Gonzalez J."/>
            <person name="Henrissat B."/>
            <person name="Kuo A."/>
            <person name="Liang C."/>
            <person name="Lipzen A."/>
            <person name="Lutzoni F."/>
            <person name="Magnuson J."/>
            <person name="Mondo S."/>
            <person name="Nolan M."/>
            <person name="Ohm R."/>
            <person name="Pangilinan J."/>
            <person name="Park H.-J."/>
            <person name="Ramirez L."/>
            <person name="Alfaro M."/>
            <person name="Sun H."/>
            <person name="Tritt A."/>
            <person name="Yoshinaga Y."/>
            <person name="Zwiers L.-H."/>
            <person name="Turgeon B."/>
            <person name="Goodwin S."/>
            <person name="Spatafora J."/>
            <person name="Crous P."/>
            <person name="Grigoriev I."/>
        </authorList>
    </citation>
    <scope>NUCLEOTIDE SEQUENCE</scope>
    <source>
        <strain evidence="1">CBS 161.51</strain>
    </source>
</reference>
<accession>A0A6A5SXT4</accession>
<proteinExistence type="predicted"/>
<evidence type="ECO:0000313" key="1">
    <source>
        <dbReference type="EMBL" id="KAF1945485.1"/>
    </source>
</evidence>
<dbReference type="EMBL" id="ML976009">
    <property type="protein sequence ID" value="KAF1945485.1"/>
    <property type="molecule type" value="Genomic_DNA"/>
</dbReference>